<keyword evidence="1" id="KW-0732">Signal</keyword>
<sequence>MKYTLLLIVSLLLCCCEQVALVQDDAALLSDAQRQRLETFQTLLLEEQDVELHLVILERAAVDLDQEALELFEQKRIGGQTSGARGLLLVVDPISEQARIEVGYDLEGVFPDGFIASLEYDQMLPFFQSDRVGHGVEALTELLVARLQGASAETSAAAGKHLSGGAGARIATSGEVEQPQAAQPDRYLPQADPLATLDAYRQSLRDRSKDPELEIYTEETRAFFRQWLVTDAQQQNALRELDKVWSLADVRVKDAMAVIRYPVKERQASPYFLRQSEFGWQLDFATMTKTVGFNHRNQWHFRSREHPYMFAFADWRFDKNGFPHAR</sequence>
<dbReference type="InterPro" id="IPR007621">
    <property type="entry name" value="TPM_dom"/>
</dbReference>
<dbReference type="Pfam" id="PF04536">
    <property type="entry name" value="TPM_phosphatase"/>
    <property type="match status" value="1"/>
</dbReference>
<name>A0A1M6GRB6_MALRU</name>
<evidence type="ECO:0000313" key="3">
    <source>
        <dbReference type="EMBL" id="SHJ12406.1"/>
    </source>
</evidence>
<feature type="signal peptide" evidence="1">
    <location>
        <begin position="1"/>
        <end position="22"/>
    </location>
</feature>
<organism evidence="3 4">
    <name type="scientific">Malonomonas rubra DSM 5091</name>
    <dbReference type="NCBI Taxonomy" id="1122189"/>
    <lineage>
        <taxon>Bacteria</taxon>
        <taxon>Pseudomonadati</taxon>
        <taxon>Thermodesulfobacteriota</taxon>
        <taxon>Desulfuromonadia</taxon>
        <taxon>Desulfuromonadales</taxon>
        <taxon>Geopsychrobacteraceae</taxon>
        <taxon>Malonomonas</taxon>
    </lineage>
</organism>
<evidence type="ECO:0000256" key="1">
    <source>
        <dbReference type="SAM" id="SignalP"/>
    </source>
</evidence>
<dbReference type="EMBL" id="FQZT01000004">
    <property type="protein sequence ID" value="SHJ12406.1"/>
    <property type="molecule type" value="Genomic_DNA"/>
</dbReference>
<dbReference type="STRING" id="1122189.SAMN02745165_01641"/>
<dbReference type="PANTHER" id="PTHR30373:SF2">
    <property type="entry name" value="UPF0603 PROTEIN YGCG"/>
    <property type="match status" value="1"/>
</dbReference>
<dbReference type="OrthoDB" id="5405492at2"/>
<evidence type="ECO:0000313" key="4">
    <source>
        <dbReference type="Proteomes" id="UP000184171"/>
    </source>
</evidence>
<protein>
    <recommendedName>
        <fullName evidence="2">TPM domain-containing protein</fullName>
    </recommendedName>
</protein>
<feature type="domain" description="TPM" evidence="2">
    <location>
        <begin position="22"/>
        <end position="144"/>
    </location>
</feature>
<dbReference type="Proteomes" id="UP000184171">
    <property type="component" value="Unassembled WGS sequence"/>
</dbReference>
<dbReference type="PANTHER" id="PTHR30373">
    <property type="entry name" value="UPF0603 PROTEIN YGCG"/>
    <property type="match status" value="1"/>
</dbReference>
<feature type="chain" id="PRO_5012432231" description="TPM domain-containing protein" evidence="1">
    <location>
        <begin position="23"/>
        <end position="326"/>
    </location>
</feature>
<gene>
    <name evidence="3" type="ORF">SAMN02745165_01641</name>
</gene>
<accession>A0A1M6GRB6</accession>
<dbReference type="RefSeq" id="WP_072907690.1">
    <property type="nucleotide sequence ID" value="NZ_FQZT01000004.1"/>
</dbReference>
<dbReference type="Gene3D" id="3.10.310.50">
    <property type="match status" value="1"/>
</dbReference>
<dbReference type="AlphaFoldDB" id="A0A1M6GRB6"/>
<keyword evidence="4" id="KW-1185">Reference proteome</keyword>
<reference evidence="3 4" key="1">
    <citation type="submission" date="2016-11" db="EMBL/GenBank/DDBJ databases">
        <authorList>
            <person name="Jaros S."/>
            <person name="Januszkiewicz K."/>
            <person name="Wedrychowicz H."/>
        </authorList>
    </citation>
    <scope>NUCLEOTIDE SEQUENCE [LARGE SCALE GENOMIC DNA]</scope>
    <source>
        <strain evidence="3 4">DSM 5091</strain>
    </source>
</reference>
<proteinExistence type="predicted"/>
<evidence type="ECO:0000259" key="2">
    <source>
        <dbReference type="Pfam" id="PF04536"/>
    </source>
</evidence>